<name>A0A7X1CPQ2_9LIST</name>
<reference evidence="3 4" key="1">
    <citation type="submission" date="2020-03" db="EMBL/GenBank/DDBJ databases">
        <title>Soil Listeria distribution.</title>
        <authorList>
            <person name="Liao J."/>
            <person name="Wiedmann M."/>
        </authorList>
    </citation>
    <scope>NUCLEOTIDE SEQUENCE [LARGE SCALE GENOMIC DNA]</scope>
    <source>
        <strain evidence="3 4">FSL L7-0741</strain>
    </source>
</reference>
<feature type="domain" description="Pesticidal crystal protein Cry1Aa" evidence="1">
    <location>
        <begin position="324"/>
        <end position="379"/>
    </location>
</feature>
<evidence type="ECO:0000259" key="1">
    <source>
        <dbReference type="Pfam" id="PF18449"/>
    </source>
</evidence>
<dbReference type="Pfam" id="PF18449">
    <property type="entry name" value="Endotoxin_C2"/>
    <property type="match status" value="1"/>
</dbReference>
<organism evidence="3 4">
    <name type="scientific">Listeria grandensis</name>
    <dbReference type="NCBI Taxonomy" id="1494963"/>
    <lineage>
        <taxon>Bacteria</taxon>
        <taxon>Bacillati</taxon>
        <taxon>Bacillota</taxon>
        <taxon>Bacilli</taxon>
        <taxon>Bacillales</taxon>
        <taxon>Listeriaceae</taxon>
        <taxon>Listeria</taxon>
    </lineage>
</organism>
<evidence type="ECO:0000259" key="2">
    <source>
        <dbReference type="Pfam" id="PF20622"/>
    </source>
</evidence>
<feature type="domain" description="Bacterial Ig" evidence="2">
    <location>
        <begin position="634"/>
        <end position="713"/>
    </location>
</feature>
<dbReference type="Proteomes" id="UP000535908">
    <property type="component" value="Unassembled WGS sequence"/>
</dbReference>
<dbReference type="AlphaFoldDB" id="A0A7X1CPQ2"/>
<accession>A0A7X1CPQ2</accession>
<dbReference type="EMBL" id="JAARWN010000005">
    <property type="protein sequence ID" value="MBC1936221.1"/>
    <property type="molecule type" value="Genomic_DNA"/>
</dbReference>
<comment type="caution">
    <text evidence="3">The sequence shown here is derived from an EMBL/GenBank/DDBJ whole genome shotgun (WGS) entry which is preliminary data.</text>
</comment>
<dbReference type="RefSeq" id="WP_185525951.1">
    <property type="nucleotide sequence ID" value="NZ_JAARWN010000005.1"/>
</dbReference>
<feature type="domain" description="Bacterial Ig" evidence="2">
    <location>
        <begin position="804"/>
        <end position="884"/>
    </location>
</feature>
<protein>
    <submittedName>
        <fullName evidence="3">Uncharacterized protein</fullName>
    </submittedName>
</protein>
<feature type="domain" description="Bacterial Ig" evidence="2">
    <location>
        <begin position="719"/>
        <end position="799"/>
    </location>
</feature>
<dbReference type="InterPro" id="IPR046746">
    <property type="entry name" value="Big_15"/>
</dbReference>
<sequence>MKPIENFGKKLLAITAVATMAMSTLIPPTAIYAEELTKKAEQKIQKSTNVRDKNVNSSTRQQAKGAYDQLLNNTTFFGDGLGVNRYSSWQAYFIERSINSYEPIYYSPRSTFGAPSGYVPGYHVINGGSEAPAEKYVRVDNNVMKFLTDARFTPREAGFRQTFYTTKGRSYTASVDLEKKDVSLATYAAFVGLFDVSKNTFPLNEDNQFTTRESLTIDSKKTITKTYIAESEETSFIVGKSAYNGGNTRFRENMEISNPRVTLTHPEIWSRIDGLFSSETQEYLSTGVDKADIDAVYNSISGEEYREEYHVMRDLLLRAYTLLADQSVAKLFSDEERTQINNTDVTHIQSAEEEVKALTDSEMKTKMLKDIEIAYSLLPSQYDRDNLLRNISFYNNGTFEPSRYGNWSTFTDHVKDPSVRPLIKYGEIDIYMNTPLIFMNNSESFKSRPESAGMVFELPSVNETEFFVGMRQQIYGIEGRTYITTAEVVKNGFGGKATAKLGFVDLKDEVYSNEVVVGEGTPKKLIQEFHLSNADNLNIDRRSAEVRFAFSNKEYQISRASIYSLNVTEKYKQHWEPIDNLFVDTNFDALKQGVSYTQLQEMQAKVASLQGQINDSDYYAMVELVKKAFRLLDSITPDDFMLVRDSYVTGTAMQGVHHIKLKVGDKVHSGGEVKDGNFRFYAKDKIKSKTEQAEVIAFDAKDTVIGTKTVNVKDYLGQGSVTPDNYSLISSKYITGKYTGDVVKMKLRVDGKTYSGGEVIDGTIKFYARDKIKADTKKVEVMVYDAKDNLLDTEEVIITTFGQGSVTPDNYSLKSSRYITGKYTGDAMKMKLKVDGTTYSGGEVINGTINFYARDKIKADTKKVEVLVYDVKDNLLDTEEVVVTP</sequence>
<evidence type="ECO:0000313" key="4">
    <source>
        <dbReference type="Proteomes" id="UP000535908"/>
    </source>
</evidence>
<evidence type="ECO:0000313" key="3">
    <source>
        <dbReference type="EMBL" id="MBC1936221.1"/>
    </source>
</evidence>
<proteinExistence type="predicted"/>
<dbReference type="InterPro" id="IPR054544">
    <property type="entry name" value="Pest_crys_Cry1Aa_dom-IV"/>
</dbReference>
<dbReference type="Pfam" id="PF20622">
    <property type="entry name" value="Big_15"/>
    <property type="match status" value="3"/>
</dbReference>
<gene>
    <name evidence="3" type="ORF">HCA69_07560</name>
</gene>